<dbReference type="EMBL" id="KZ678139">
    <property type="protein sequence ID" value="PSN64069.1"/>
    <property type="molecule type" value="Genomic_DNA"/>
</dbReference>
<dbReference type="OrthoDB" id="25818at2759"/>
<keyword evidence="3" id="KW-0539">Nucleus</keyword>
<proteinExistence type="inferred from homology"/>
<dbReference type="SUPFAM" id="SSF51161">
    <property type="entry name" value="Trimeric LpxA-like enzymes"/>
    <property type="match status" value="1"/>
</dbReference>
<accession>A0A2T2NFB7</accession>
<dbReference type="GO" id="GO:0000981">
    <property type="term" value="F:DNA-binding transcription factor activity, RNA polymerase II-specific"/>
    <property type="evidence" value="ECO:0007669"/>
    <property type="project" value="InterPro"/>
</dbReference>
<dbReference type="PROSITE" id="PS00463">
    <property type="entry name" value="ZN2_CY6_FUNGAL_1"/>
    <property type="match status" value="1"/>
</dbReference>
<feature type="compositionally biased region" description="Polar residues" evidence="4">
    <location>
        <begin position="211"/>
        <end position="225"/>
    </location>
</feature>
<gene>
    <name evidence="7" type="ORF">BS50DRAFT_637369</name>
</gene>
<feature type="compositionally biased region" description="Basic and acidic residues" evidence="4">
    <location>
        <begin position="118"/>
        <end position="130"/>
    </location>
</feature>
<sequence>MPSVVHAPLINTAPPFLLRERTAEPLASAFTAVNGRTSPPTPRKLNGIHSMPPPEPIRLSPINSPEQTQDQKLPLNGRDDWSSASSRPVENGHHSKSPSSSPDTARSPASPGKRKRLSSVEEDRLSRSPEDGSAASSRRRLNSYVSSGREDSTHPASQLQALNMEHPQHRTLPPMDRADSDRIWSMRDSQELQQSGYPDSQHRDPRAVDPSQESMNLNSASQPPMSSVGEPNGVERPGATEITRAGVQVDPKKQRKRQFANRTKTGCGTCRRRKKKCDEAKPECNNCQRGGFICEGYANKVPWPKNGGPAKPHPPLQAKDRFPVDPAQLYHNHGTGREPYPEPPLHNGTDGARARPIVVEEHERAPTRNGWGNAWSEPPRASYPPEPHHPTPEYSHAPSTATTTTTTTTPHSRPSSNDHQVPLPIQGPPAPRQHNPRIYHHTPQTMSQVVGTSPAVTAEAPMHHQPQPPHSQPPMPPPTAGPPAPPPSHYAPAPPRPQKTEKEKMLNEEPFKPFDDQLIEDRDGCKGHLFRYNNTSNSALTIAGEERSRLFRAVLGARWTSNYRGRETPMMGGHLGHRVFVDTPFMCDYGYNISIADGVEIGTGCKFLDSGRITVGRNTTIGANVTIDTQKMPTDHKSLKGSGRTAVASAVHIGENVHIGANSTILAGVKIGTGAIVHAGSVVVRDVPRDVVVRGNPAEVRMVHWED</sequence>
<keyword evidence="8" id="KW-1185">Reference proteome</keyword>
<dbReference type="Pfam" id="PF00172">
    <property type="entry name" value="Zn_clus"/>
    <property type="match status" value="1"/>
</dbReference>
<organism evidence="7 8">
    <name type="scientific">Corynespora cassiicola Philippines</name>
    <dbReference type="NCBI Taxonomy" id="1448308"/>
    <lineage>
        <taxon>Eukaryota</taxon>
        <taxon>Fungi</taxon>
        <taxon>Dikarya</taxon>
        <taxon>Ascomycota</taxon>
        <taxon>Pezizomycotina</taxon>
        <taxon>Dothideomycetes</taxon>
        <taxon>Pleosporomycetidae</taxon>
        <taxon>Pleosporales</taxon>
        <taxon>Corynesporascaceae</taxon>
        <taxon>Corynespora</taxon>
    </lineage>
</organism>
<feature type="domain" description="Zn(2)-C6 fungal-type" evidence="6">
    <location>
        <begin position="266"/>
        <end position="294"/>
    </location>
</feature>
<dbReference type="STRING" id="1448308.A0A2T2NFB7"/>
<evidence type="ECO:0000256" key="4">
    <source>
        <dbReference type="SAM" id="MobiDB-lite"/>
    </source>
</evidence>
<dbReference type="AlphaFoldDB" id="A0A2T2NFB7"/>
<dbReference type="InterPro" id="IPR001138">
    <property type="entry name" value="Zn2Cys6_DnaBD"/>
</dbReference>
<dbReference type="SMART" id="SM01266">
    <property type="entry name" value="Mac"/>
    <property type="match status" value="1"/>
</dbReference>
<evidence type="ECO:0000259" key="5">
    <source>
        <dbReference type="PROSITE" id="PS50006"/>
    </source>
</evidence>
<dbReference type="InterPro" id="IPR051159">
    <property type="entry name" value="Hexapeptide_acetyltransf"/>
</dbReference>
<dbReference type="Gene3D" id="4.10.240.10">
    <property type="entry name" value="Zn(2)-C6 fungal-type DNA-binding domain"/>
    <property type="match status" value="1"/>
</dbReference>
<dbReference type="SUPFAM" id="SSF57701">
    <property type="entry name" value="Zn2/Cys6 DNA-binding domain"/>
    <property type="match status" value="1"/>
</dbReference>
<dbReference type="Gene3D" id="2.160.10.10">
    <property type="entry name" value="Hexapeptide repeat proteins"/>
    <property type="match status" value="1"/>
</dbReference>
<dbReference type="PANTHER" id="PTHR23416">
    <property type="entry name" value="SIALIC ACID SYNTHASE-RELATED"/>
    <property type="match status" value="1"/>
</dbReference>
<evidence type="ECO:0000256" key="1">
    <source>
        <dbReference type="ARBA" id="ARBA00007274"/>
    </source>
</evidence>
<dbReference type="SMART" id="SM00066">
    <property type="entry name" value="GAL4"/>
    <property type="match status" value="1"/>
</dbReference>
<reference evidence="7 8" key="1">
    <citation type="journal article" date="2018" name="Front. Microbiol.">
        <title>Genome-Wide Analysis of Corynespora cassiicola Leaf Fall Disease Putative Effectors.</title>
        <authorList>
            <person name="Lopez D."/>
            <person name="Ribeiro S."/>
            <person name="Label P."/>
            <person name="Fumanal B."/>
            <person name="Venisse J.S."/>
            <person name="Kohler A."/>
            <person name="de Oliveira R.R."/>
            <person name="Labutti K."/>
            <person name="Lipzen A."/>
            <person name="Lail K."/>
            <person name="Bauer D."/>
            <person name="Ohm R.A."/>
            <person name="Barry K.W."/>
            <person name="Spatafora J."/>
            <person name="Grigoriev I.V."/>
            <person name="Martin F.M."/>
            <person name="Pujade-Renaud V."/>
        </authorList>
    </citation>
    <scope>NUCLEOTIDE SEQUENCE [LARGE SCALE GENOMIC DNA]</scope>
    <source>
        <strain evidence="7 8">Philippines</strain>
    </source>
</reference>
<feature type="region of interest" description="Disordered" evidence="4">
    <location>
        <begin position="362"/>
        <end position="438"/>
    </location>
</feature>
<dbReference type="GO" id="GO:0008270">
    <property type="term" value="F:zinc ion binding"/>
    <property type="evidence" value="ECO:0007669"/>
    <property type="project" value="InterPro"/>
</dbReference>
<evidence type="ECO:0000313" key="8">
    <source>
        <dbReference type="Proteomes" id="UP000240883"/>
    </source>
</evidence>
<feature type="compositionally biased region" description="Basic and acidic residues" evidence="4">
    <location>
        <begin position="176"/>
        <end position="190"/>
    </location>
</feature>
<name>A0A2T2NFB7_CORCC</name>
<keyword evidence="2" id="KW-0808">Transferase</keyword>
<dbReference type="InterPro" id="IPR036864">
    <property type="entry name" value="Zn2-C6_fun-type_DNA-bd_sf"/>
</dbReference>
<dbReference type="PROSITE" id="PS50006">
    <property type="entry name" value="FHA_DOMAIN"/>
    <property type="match status" value="1"/>
</dbReference>
<dbReference type="PANTHER" id="PTHR23416:SF76">
    <property type="entry name" value="ZN(II)2CYS6 TRANSCRIPTION FACTOR (EUROFUNG)"/>
    <property type="match status" value="1"/>
</dbReference>
<protein>
    <submittedName>
        <fullName evidence="7">Uncharacterized protein</fullName>
    </submittedName>
</protein>
<dbReference type="CDD" id="cd00067">
    <property type="entry name" value="GAL4"/>
    <property type="match status" value="1"/>
</dbReference>
<feature type="compositionally biased region" description="Low complexity" evidence="4">
    <location>
        <begin position="392"/>
        <end position="415"/>
    </location>
</feature>
<dbReference type="InterPro" id="IPR024688">
    <property type="entry name" value="Mac_dom"/>
</dbReference>
<feature type="compositionally biased region" description="Polar residues" evidence="4">
    <location>
        <begin position="61"/>
        <end position="71"/>
    </location>
</feature>
<dbReference type="Pfam" id="PF00132">
    <property type="entry name" value="Hexapep"/>
    <property type="match status" value="1"/>
</dbReference>
<dbReference type="GO" id="GO:0008374">
    <property type="term" value="F:O-acyltransferase activity"/>
    <property type="evidence" value="ECO:0007669"/>
    <property type="project" value="TreeGrafter"/>
</dbReference>
<dbReference type="Proteomes" id="UP000240883">
    <property type="component" value="Unassembled WGS sequence"/>
</dbReference>
<dbReference type="InterPro" id="IPR011004">
    <property type="entry name" value="Trimer_LpxA-like_sf"/>
</dbReference>
<comment type="similarity">
    <text evidence="1">Belongs to the transferase hexapeptide repeat family.</text>
</comment>
<feature type="region of interest" description="Disordered" evidence="4">
    <location>
        <begin position="459"/>
        <end position="503"/>
    </location>
</feature>
<feature type="region of interest" description="Disordered" evidence="4">
    <location>
        <begin position="28"/>
        <end position="260"/>
    </location>
</feature>
<feature type="domain" description="FHA" evidence="5">
    <location>
        <begin position="613"/>
        <end position="671"/>
    </location>
</feature>
<evidence type="ECO:0000259" key="6">
    <source>
        <dbReference type="PROSITE" id="PS50048"/>
    </source>
</evidence>
<evidence type="ECO:0000256" key="2">
    <source>
        <dbReference type="ARBA" id="ARBA00022679"/>
    </source>
</evidence>
<evidence type="ECO:0000256" key="3">
    <source>
        <dbReference type="ARBA" id="ARBA00023242"/>
    </source>
</evidence>
<dbReference type="GO" id="GO:0016407">
    <property type="term" value="F:acetyltransferase activity"/>
    <property type="evidence" value="ECO:0007669"/>
    <property type="project" value="InterPro"/>
</dbReference>
<dbReference type="InterPro" id="IPR000253">
    <property type="entry name" value="FHA_dom"/>
</dbReference>
<dbReference type="InterPro" id="IPR001451">
    <property type="entry name" value="Hexapep"/>
</dbReference>
<feature type="compositionally biased region" description="Pro residues" evidence="4">
    <location>
        <begin position="466"/>
        <end position="497"/>
    </location>
</feature>
<dbReference type="Pfam" id="PF12464">
    <property type="entry name" value="Mac"/>
    <property type="match status" value="1"/>
</dbReference>
<evidence type="ECO:0000313" key="7">
    <source>
        <dbReference type="EMBL" id="PSN64069.1"/>
    </source>
</evidence>
<dbReference type="PROSITE" id="PS50048">
    <property type="entry name" value="ZN2_CY6_FUNGAL_2"/>
    <property type="match status" value="1"/>
</dbReference>